<evidence type="ECO:0000256" key="6">
    <source>
        <dbReference type="ARBA" id="ARBA00023136"/>
    </source>
</evidence>
<proteinExistence type="inferred from homology"/>
<dbReference type="OrthoDB" id="9778331at2"/>
<dbReference type="AlphaFoldDB" id="A0A1H0ASY2"/>
<dbReference type="STRING" id="459525.SAMN04488137_4171"/>
<keyword evidence="5 8" id="KW-1133">Transmembrane helix</keyword>
<evidence type="ECO:0000256" key="7">
    <source>
        <dbReference type="SAM" id="MobiDB-lite"/>
    </source>
</evidence>
<dbReference type="Pfam" id="PF04239">
    <property type="entry name" value="DUF421"/>
    <property type="match status" value="1"/>
</dbReference>
<comment type="subcellular location">
    <subcellularLocation>
        <location evidence="1">Cell membrane</location>
        <topology evidence="1">Multi-pass membrane protein</topology>
    </subcellularLocation>
</comment>
<feature type="compositionally biased region" description="Basic and acidic residues" evidence="7">
    <location>
        <begin position="220"/>
        <end position="235"/>
    </location>
</feature>
<keyword evidence="4 8" id="KW-0812">Transmembrane</keyword>
<feature type="region of interest" description="Disordered" evidence="7">
    <location>
        <begin position="212"/>
        <end position="235"/>
    </location>
</feature>
<accession>A0A1H0ASY2</accession>
<evidence type="ECO:0000256" key="2">
    <source>
        <dbReference type="ARBA" id="ARBA00006448"/>
    </source>
</evidence>
<dbReference type="Gene3D" id="3.30.240.20">
    <property type="entry name" value="bsu07140 like domains"/>
    <property type="match status" value="2"/>
</dbReference>
<evidence type="ECO:0000313" key="11">
    <source>
        <dbReference type="Proteomes" id="UP000199544"/>
    </source>
</evidence>
<keyword evidence="6 8" id="KW-0472">Membrane</keyword>
<feature type="transmembrane region" description="Helical" evidence="8">
    <location>
        <begin position="52"/>
        <end position="70"/>
    </location>
</feature>
<dbReference type="InterPro" id="IPR023090">
    <property type="entry name" value="UPF0702_alpha/beta_dom_sf"/>
</dbReference>
<dbReference type="PANTHER" id="PTHR34582:SF6">
    <property type="entry name" value="UPF0702 TRANSMEMBRANE PROTEIN YCAP"/>
    <property type="match status" value="1"/>
</dbReference>
<evidence type="ECO:0000259" key="9">
    <source>
        <dbReference type="Pfam" id="PF04239"/>
    </source>
</evidence>
<dbReference type="InterPro" id="IPR007353">
    <property type="entry name" value="DUF421"/>
</dbReference>
<evidence type="ECO:0000313" key="10">
    <source>
        <dbReference type="EMBL" id="SDN36176.1"/>
    </source>
</evidence>
<dbReference type="GO" id="GO:0005886">
    <property type="term" value="C:plasma membrane"/>
    <property type="evidence" value="ECO:0007669"/>
    <property type="project" value="UniProtKB-SubCell"/>
</dbReference>
<evidence type="ECO:0000256" key="5">
    <source>
        <dbReference type="ARBA" id="ARBA00022989"/>
    </source>
</evidence>
<dbReference type="RefSeq" id="WP_090237626.1">
    <property type="nucleotide sequence ID" value="NZ_FNHW01000003.1"/>
</dbReference>
<protein>
    <submittedName>
        <fullName evidence="10">Uncharacterized membrane protein YcaP, DUF421 family</fullName>
    </submittedName>
</protein>
<dbReference type="EMBL" id="FNHW01000003">
    <property type="protein sequence ID" value="SDN36176.1"/>
    <property type="molecule type" value="Genomic_DNA"/>
</dbReference>
<gene>
    <name evidence="10" type="ORF">SAMN04488137_4171</name>
</gene>
<dbReference type="Proteomes" id="UP000199544">
    <property type="component" value="Unassembled WGS sequence"/>
</dbReference>
<evidence type="ECO:0000256" key="4">
    <source>
        <dbReference type="ARBA" id="ARBA00022692"/>
    </source>
</evidence>
<evidence type="ECO:0000256" key="1">
    <source>
        <dbReference type="ARBA" id="ARBA00004651"/>
    </source>
</evidence>
<comment type="similarity">
    <text evidence="2">Belongs to the UPF0702 family.</text>
</comment>
<keyword evidence="11" id="KW-1185">Reference proteome</keyword>
<evidence type="ECO:0000256" key="3">
    <source>
        <dbReference type="ARBA" id="ARBA00022475"/>
    </source>
</evidence>
<reference evidence="11" key="1">
    <citation type="submission" date="2016-10" db="EMBL/GenBank/DDBJ databases">
        <authorList>
            <person name="Varghese N."/>
            <person name="Submissions S."/>
        </authorList>
    </citation>
    <scope>NUCLEOTIDE SEQUENCE [LARGE SCALE GENOMIC DNA]</scope>
    <source>
        <strain evidence="11">CGMCC 1.6854</strain>
    </source>
</reference>
<keyword evidence="3" id="KW-1003">Cell membrane</keyword>
<organism evidence="10 11">
    <name type="scientific">Fictibacillus solisalsi</name>
    <dbReference type="NCBI Taxonomy" id="459525"/>
    <lineage>
        <taxon>Bacteria</taxon>
        <taxon>Bacillati</taxon>
        <taxon>Bacillota</taxon>
        <taxon>Bacilli</taxon>
        <taxon>Bacillales</taxon>
        <taxon>Fictibacillaceae</taxon>
        <taxon>Fictibacillus</taxon>
    </lineage>
</organism>
<feature type="domain" description="YetF C-terminal" evidence="9">
    <location>
        <begin position="76"/>
        <end position="206"/>
    </location>
</feature>
<name>A0A1H0ASY2_9BACL</name>
<evidence type="ECO:0000256" key="8">
    <source>
        <dbReference type="SAM" id="Phobius"/>
    </source>
</evidence>
<sequence length="235" mass="27197">MEFIYKPFLIFLFGYIFLRITGKKAVSQMHSFDMLYILIIGNVISQPLQKDSVWVALLFTFIIVLFYKLFMRLSLNNKLRWTLFESPTVLIRNGDIDRKGLKKVRLPIDELLAQLRVKGFTDTRNIALCAMEDNGQISVIPKSNFRPVQPGDLKVKVKREFIPIPVIMDGQIIDHNLKYLKLDRDWLLKRLKQKGADVQNVMLATITESGTLHIDTNNPHNEDKGPYSYKPGEDN</sequence>
<dbReference type="PANTHER" id="PTHR34582">
    <property type="entry name" value="UPF0702 TRANSMEMBRANE PROTEIN YCAP"/>
    <property type="match status" value="1"/>
</dbReference>